<dbReference type="SUPFAM" id="SSF102114">
    <property type="entry name" value="Radical SAM enzymes"/>
    <property type="match status" value="1"/>
</dbReference>
<evidence type="ECO:0000313" key="7">
    <source>
        <dbReference type="EMBL" id="OAT37060.1"/>
    </source>
</evidence>
<protein>
    <submittedName>
        <fullName evidence="7">Radical SAM superfamily protein</fullName>
    </submittedName>
</protein>
<gene>
    <name evidence="7" type="ORF">M983_0439</name>
</gene>
<feature type="domain" description="Radical SAM core" evidence="6">
    <location>
        <begin position="2"/>
        <end position="214"/>
    </location>
</feature>
<keyword evidence="2" id="KW-0949">S-adenosyl-L-methionine</keyword>
<dbReference type="PANTHER" id="PTHR11228:SF34">
    <property type="entry name" value="TUNGSTEN-CONTAINING ALDEHYDE FERREDOXIN OXIDOREDUCTASE COFACTOR MODIFYING PROTEIN"/>
    <property type="match status" value="1"/>
</dbReference>
<evidence type="ECO:0000313" key="8">
    <source>
        <dbReference type="Proteomes" id="UP000094023"/>
    </source>
</evidence>
<evidence type="ECO:0000256" key="4">
    <source>
        <dbReference type="ARBA" id="ARBA00023004"/>
    </source>
</evidence>
<dbReference type="PROSITE" id="PS51918">
    <property type="entry name" value="RADICAL_SAM"/>
    <property type="match status" value="1"/>
</dbReference>
<dbReference type="Proteomes" id="UP000094023">
    <property type="component" value="Unassembled WGS sequence"/>
</dbReference>
<proteinExistence type="predicted"/>
<dbReference type="InterPro" id="IPR058240">
    <property type="entry name" value="rSAM_sf"/>
</dbReference>
<dbReference type="PATRIC" id="fig|1354337.4.peg.454"/>
<evidence type="ECO:0000256" key="1">
    <source>
        <dbReference type="ARBA" id="ARBA00001966"/>
    </source>
</evidence>
<keyword evidence="4" id="KW-0408">Iron</keyword>
<dbReference type="InterPro" id="IPR013785">
    <property type="entry name" value="Aldolase_TIM"/>
</dbReference>
<name>A0A198GJI4_9GAMM</name>
<evidence type="ECO:0000256" key="2">
    <source>
        <dbReference type="ARBA" id="ARBA00022691"/>
    </source>
</evidence>
<accession>A0A198GJI4</accession>
<dbReference type="EMBL" id="LXEN01000018">
    <property type="protein sequence ID" value="OAT37060.1"/>
    <property type="molecule type" value="Genomic_DNA"/>
</dbReference>
<evidence type="ECO:0000256" key="5">
    <source>
        <dbReference type="ARBA" id="ARBA00023014"/>
    </source>
</evidence>
<dbReference type="CDD" id="cd01335">
    <property type="entry name" value="Radical_SAM"/>
    <property type="match status" value="1"/>
</dbReference>
<dbReference type="SFLD" id="SFLDG01067">
    <property type="entry name" value="SPASM/twitch_domain_containing"/>
    <property type="match status" value="1"/>
</dbReference>
<dbReference type="OrthoDB" id="9810775at2"/>
<dbReference type="InterPro" id="IPR050377">
    <property type="entry name" value="Radical_SAM_PqqE_MftC-like"/>
</dbReference>
<dbReference type="Gene3D" id="3.20.20.70">
    <property type="entry name" value="Aldolase class I"/>
    <property type="match status" value="1"/>
</dbReference>
<dbReference type="PANTHER" id="PTHR11228">
    <property type="entry name" value="RADICAL SAM DOMAIN PROTEIN"/>
    <property type="match status" value="1"/>
</dbReference>
<evidence type="ECO:0000259" key="6">
    <source>
        <dbReference type="PROSITE" id="PS51918"/>
    </source>
</evidence>
<dbReference type="RefSeq" id="WP_066746361.1">
    <property type="nucleotide sequence ID" value="NZ_LXEN01000018.1"/>
</dbReference>
<evidence type="ECO:0000256" key="3">
    <source>
        <dbReference type="ARBA" id="ARBA00022723"/>
    </source>
</evidence>
<dbReference type="GO" id="GO:0003824">
    <property type="term" value="F:catalytic activity"/>
    <property type="evidence" value="ECO:0007669"/>
    <property type="project" value="InterPro"/>
</dbReference>
<dbReference type="GO" id="GO:0046872">
    <property type="term" value="F:metal ion binding"/>
    <property type="evidence" value="ECO:0007669"/>
    <property type="project" value="UniProtKB-KW"/>
</dbReference>
<comment type="caution">
    <text evidence="7">The sequence shown here is derived from an EMBL/GenBank/DDBJ whole genome shotgun (WGS) entry which is preliminary data.</text>
</comment>
<dbReference type="InterPro" id="IPR007197">
    <property type="entry name" value="rSAM"/>
</dbReference>
<dbReference type="SFLD" id="SFLDS00029">
    <property type="entry name" value="Radical_SAM"/>
    <property type="match status" value="1"/>
</dbReference>
<reference evidence="7 8" key="1">
    <citation type="submission" date="2016-04" db="EMBL/GenBank/DDBJ databases">
        <title>ATOL: Assembling a taxonomically balanced genome-scale reconstruction of the evolutionary history of the Enterobacteriaceae.</title>
        <authorList>
            <person name="Plunkett G.III."/>
            <person name="Neeno-Eckwall E.C."/>
            <person name="Glasner J.D."/>
            <person name="Perna N.T."/>
        </authorList>
    </citation>
    <scope>NUCLEOTIDE SEQUENCE [LARGE SCALE GENOMIC DNA]</scope>
    <source>
        <strain evidence="7 8">ATCC 19692</strain>
    </source>
</reference>
<comment type="cofactor">
    <cofactor evidence="1">
        <name>[4Fe-4S] cluster</name>
        <dbReference type="ChEBI" id="CHEBI:49883"/>
    </cofactor>
</comment>
<dbReference type="Pfam" id="PF13186">
    <property type="entry name" value="SPASM"/>
    <property type="match status" value="1"/>
</dbReference>
<keyword evidence="3" id="KW-0479">Metal-binding</keyword>
<dbReference type="AlphaFoldDB" id="A0A198GJI4"/>
<dbReference type="GO" id="GO:0051536">
    <property type="term" value="F:iron-sulfur cluster binding"/>
    <property type="evidence" value="ECO:0007669"/>
    <property type="project" value="UniProtKB-KW"/>
</dbReference>
<dbReference type="InterPro" id="IPR023885">
    <property type="entry name" value="4Fe4S-binding_SPASM_dom"/>
</dbReference>
<keyword evidence="5" id="KW-0411">Iron-sulfur</keyword>
<keyword evidence="8" id="KW-1185">Reference proteome</keyword>
<sequence>MKDIYNKLVFIIHKKCNAECSMCCFKSNPSCHEKLNIERVKEYLDQSENIKDITSVSFTGGEPFLEYRTLLDLIKYATIRGKKASTITNGYWATTYDKAYKRLLELKNSGLTHLNISHDSYHSQYVKTEYVKHVLDAAMQLNIPTTLVMVTTKGEHLGHIVDQLGNGLYGTSLSVSPCLPAGAAANYPDDKFDKLLKIEGLQCVYGRNIVVGYDGTIFPCCSQVIYDNFGLQLGNFENINLADVLKKTENNALLYLLRNEKIDFFADIAKNKLDITLPDKVVNVCELCSLLFKKENISLYKPYIIEKIKEIKKEPVYDR</sequence>
<dbReference type="Pfam" id="PF04055">
    <property type="entry name" value="Radical_SAM"/>
    <property type="match status" value="1"/>
</dbReference>
<organism evidence="7 8">
    <name type="scientific">Proteus myxofaciens ATCC 19692</name>
    <dbReference type="NCBI Taxonomy" id="1354337"/>
    <lineage>
        <taxon>Bacteria</taxon>
        <taxon>Pseudomonadati</taxon>
        <taxon>Pseudomonadota</taxon>
        <taxon>Gammaproteobacteria</taxon>
        <taxon>Enterobacterales</taxon>
        <taxon>Morganellaceae</taxon>
        <taxon>Proteus</taxon>
    </lineage>
</organism>
<dbReference type="STRING" id="1354337.M983_0439"/>